<name>A0A420XTI7_9ACTN</name>
<keyword evidence="3" id="KW-1185">Reference proteome</keyword>
<organism evidence="2 3">
    <name type="scientific">Motilibacter peucedani</name>
    <dbReference type="NCBI Taxonomy" id="598650"/>
    <lineage>
        <taxon>Bacteria</taxon>
        <taxon>Bacillati</taxon>
        <taxon>Actinomycetota</taxon>
        <taxon>Actinomycetes</taxon>
        <taxon>Motilibacterales</taxon>
        <taxon>Motilibacteraceae</taxon>
        <taxon>Motilibacter</taxon>
    </lineage>
</organism>
<feature type="transmembrane region" description="Helical" evidence="1">
    <location>
        <begin position="12"/>
        <end position="35"/>
    </location>
</feature>
<dbReference type="AlphaFoldDB" id="A0A420XTI7"/>
<keyword evidence="1" id="KW-0812">Transmembrane</keyword>
<dbReference type="Proteomes" id="UP000281955">
    <property type="component" value="Unassembled WGS sequence"/>
</dbReference>
<reference evidence="2 3" key="1">
    <citation type="submission" date="2018-10" db="EMBL/GenBank/DDBJ databases">
        <title>Genomic Encyclopedia of Archaeal and Bacterial Type Strains, Phase II (KMG-II): from individual species to whole genera.</title>
        <authorList>
            <person name="Goeker M."/>
        </authorList>
    </citation>
    <scope>NUCLEOTIDE SEQUENCE [LARGE SCALE GENOMIC DNA]</scope>
    <source>
        <strain evidence="2 3">RP-AC37</strain>
    </source>
</reference>
<dbReference type="InParanoid" id="A0A420XTI7"/>
<keyword evidence="1" id="KW-0472">Membrane</keyword>
<feature type="transmembrane region" description="Helical" evidence="1">
    <location>
        <begin position="87"/>
        <end position="104"/>
    </location>
</feature>
<dbReference type="EMBL" id="RBWV01000009">
    <property type="protein sequence ID" value="RKS80051.1"/>
    <property type="molecule type" value="Genomic_DNA"/>
</dbReference>
<accession>A0A420XTI7</accession>
<gene>
    <name evidence="2" type="ORF">CLV35_0470</name>
</gene>
<dbReference type="OrthoDB" id="4864772at2"/>
<keyword evidence="1" id="KW-1133">Transmembrane helix</keyword>
<protein>
    <submittedName>
        <fullName evidence="2">Uncharacterized protein</fullName>
    </submittedName>
</protein>
<proteinExistence type="predicted"/>
<evidence type="ECO:0000313" key="2">
    <source>
        <dbReference type="EMBL" id="RKS80051.1"/>
    </source>
</evidence>
<evidence type="ECO:0000256" key="1">
    <source>
        <dbReference type="SAM" id="Phobius"/>
    </source>
</evidence>
<sequence>MPTEVNGLPAHVLLVHVVVALVPLTGLLLLLSVFWPAARARIGVALPVLALVTLVSVPVTTHAGEWLEHRVDPDPLVERHAELGDQMLPWAIGLFVVSVLVWAAHRWSLAGSGTSAHADPAARGATALRREGGFALPLAAALAVLAVVATIGSVVTVYRIGDSGAKASWHDSFSKTPHGED</sequence>
<feature type="transmembrane region" description="Helical" evidence="1">
    <location>
        <begin position="138"/>
        <end position="160"/>
    </location>
</feature>
<comment type="caution">
    <text evidence="2">The sequence shown here is derived from an EMBL/GenBank/DDBJ whole genome shotgun (WGS) entry which is preliminary data.</text>
</comment>
<dbReference type="RefSeq" id="WP_121191790.1">
    <property type="nucleotide sequence ID" value="NZ_RBWV01000009.1"/>
</dbReference>
<evidence type="ECO:0000313" key="3">
    <source>
        <dbReference type="Proteomes" id="UP000281955"/>
    </source>
</evidence>
<feature type="transmembrane region" description="Helical" evidence="1">
    <location>
        <begin position="42"/>
        <end position="67"/>
    </location>
</feature>